<dbReference type="PANTHER" id="PTHR33877:SF2">
    <property type="entry name" value="OS07G0170200 PROTEIN"/>
    <property type="match status" value="1"/>
</dbReference>
<dbReference type="CDD" id="cd00085">
    <property type="entry name" value="HNHc"/>
    <property type="match status" value="1"/>
</dbReference>
<dbReference type="RefSeq" id="WP_106755812.1">
    <property type="nucleotide sequence ID" value="NZ_PXWF02000025.1"/>
</dbReference>
<keyword evidence="2" id="KW-0378">Hydrolase</keyword>
<gene>
    <name evidence="2" type="ORF">C7C56_001900</name>
</gene>
<evidence type="ECO:0000313" key="3">
    <source>
        <dbReference type="Proteomes" id="UP000241421"/>
    </source>
</evidence>
<evidence type="ECO:0000313" key="2">
    <source>
        <dbReference type="EMBL" id="PWF55441.1"/>
    </source>
</evidence>
<keyword evidence="2" id="KW-0540">Nuclease</keyword>
<dbReference type="InterPro" id="IPR029471">
    <property type="entry name" value="HNH_5"/>
</dbReference>
<keyword evidence="2" id="KW-0255">Endonuclease</keyword>
<dbReference type="Pfam" id="PF14279">
    <property type="entry name" value="HNH_5"/>
    <property type="match status" value="1"/>
</dbReference>
<proteinExistence type="predicted"/>
<dbReference type="EMBL" id="PXWF02000025">
    <property type="protein sequence ID" value="PWF55441.1"/>
    <property type="molecule type" value="Genomic_DNA"/>
</dbReference>
<sequence>MITQILTLDIAGNPFKWISPEDATHYYATDKVAWELGDREFVLRGGVSNAGVLSIIRVKPIIAIARSERMARMMRVELPLGDDNKLLFARDRHTCAYCGNMFGHQHLSRDHVRPRTLGGPDTWMNCVTACRECNQAKGAKPVHEFRPLLYVPYVPCRFEHFILSGRNALADQHDYLSAKLPKHSRLLA</sequence>
<evidence type="ECO:0000259" key="1">
    <source>
        <dbReference type="SMART" id="SM00507"/>
    </source>
</evidence>
<dbReference type="GO" id="GO:0004519">
    <property type="term" value="F:endonuclease activity"/>
    <property type="evidence" value="ECO:0007669"/>
    <property type="project" value="UniProtKB-KW"/>
</dbReference>
<dbReference type="AlphaFoldDB" id="A0A2U2I6R1"/>
<dbReference type="InterPro" id="IPR052892">
    <property type="entry name" value="NA-targeting_endonuclease"/>
</dbReference>
<dbReference type="SMART" id="SM00507">
    <property type="entry name" value="HNHc"/>
    <property type="match status" value="1"/>
</dbReference>
<organism evidence="2 3">
    <name type="scientific">Massilia glaciei</name>
    <dbReference type="NCBI Taxonomy" id="1524097"/>
    <lineage>
        <taxon>Bacteria</taxon>
        <taxon>Pseudomonadati</taxon>
        <taxon>Pseudomonadota</taxon>
        <taxon>Betaproteobacteria</taxon>
        <taxon>Burkholderiales</taxon>
        <taxon>Oxalobacteraceae</taxon>
        <taxon>Telluria group</taxon>
        <taxon>Massilia</taxon>
    </lineage>
</organism>
<feature type="domain" description="HNH nuclease" evidence="1">
    <location>
        <begin position="82"/>
        <end position="135"/>
    </location>
</feature>
<dbReference type="PANTHER" id="PTHR33877">
    <property type="entry name" value="SLL1193 PROTEIN"/>
    <property type="match status" value="1"/>
</dbReference>
<dbReference type="Proteomes" id="UP000241421">
    <property type="component" value="Unassembled WGS sequence"/>
</dbReference>
<dbReference type="OrthoDB" id="5292295at2"/>
<comment type="caution">
    <text evidence="2">The sequence shown here is derived from an EMBL/GenBank/DDBJ whole genome shotgun (WGS) entry which is preliminary data.</text>
</comment>
<name>A0A2U2I6R1_9BURK</name>
<dbReference type="InterPro" id="IPR003615">
    <property type="entry name" value="HNH_nuc"/>
</dbReference>
<dbReference type="Gene3D" id="1.10.30.50">
    <property type="match status" value="1"/>
</dbReference>
<protein>
    <submittedName>
        <fullName evidence="2">HNH endonuclease</fullName>
    </submittedName>
</protein>
<accession>A0A2U2I6R1</accession>
<keyword evidence="3" id="KW-1185">Reference proteome</keyword>
<reference evidence="2 3" key="1">
    <citation type="submission" date="2018-04" db="EMBL/GenBank/DDBJ databases">
        <title>Massilia violaceinigra sp. nov., a novel purple-pigmented bacterium isolated from Tianshan glacier, Xinjiang, China.</title>
        <authorList>
            <person name="Wang H."/>
        </authorList>
    </citation>
    <scope>NUCLEOTIDE SEQUENCE [LARGE SCALE GENOMIC DNA]</scope>
    <source>
        <strain evidence="2 3">B448-2</strain>
    </source>
</reference>